<evidence type="ECO:0000313" key="3">
    <source>
        <dbReference type="Proteomes" id="UP000054342"/>
    </source>
</evidence>
<evidence type="ECO:0008006" key="4">
    <source>
        <dbReference type="Google" id="ProtNLM"/>
    </source>
</evidence>
<reference evidence="2 3" key="1">
    <citation type="submission" date="2015-01" db="EMBL/GenBank/DDBJ databases">
        <title>The Genome Sequence of Exophiala xenobiotica CBS118157.</title>
        <authorList>
            <consortium name="The Broad Institute Genomics Platform"/>
            <person name="Cuomo C."/>
            <person name="de Hoog S."/>
            <person name="Gorbushina A."/>
            <person name="Stielow B."/>
            <person name="Teixiera M."/>
            <person name="Abouelleil A."/>
            <person name="Chapman S.B."/>
            <person name="Priest M."/>
            <person name="Young S.K."/>
            <person name="Wortman J."/>
            <person name="Nusbaum C."/>
            <person name="Birren B."/>
        </authorList>
    </citation>
    <scope>NUCLEOTIDE SEQUENCE [LARGE SCALE GENOMIC DNA]</scope>
    <source>
        <strain evidence="2 3">CBS 118157</strain>
    </source>
</reference>
<name>A0A0D2EVJ8_9EURO</name>
<protein>
    <recommendedName>
        <fullName evidence="4">CCHC-type domain-containing protein</fullName>
    </recommendedName>
</protein>
<dbReference type="RefSeq" id="XP_013320312.1">
    <property type="nucleotide sequence ID" value="XM_013464858.1"/>
</dbReference>
<dbReference type="Proteomes" id="UP000054342">
    <property type="component" value="Unassembled WGS sequence"/>
</dbReference>
<keyword evidence="3" id="KW-1185">Reference proteome</keyword>
<feature type="region of interest" description="Disordered" evidence="1">
    <location>
        <begin position="106"/>
        <end position="260"/>
    </location>
</feature>
<organism evidence="2 3">
    <name type="scientific">Exophiala xenobiotica</name>
    <dbReference type="NCBI Taxonomy" id="348802"/>
    <lineage>
        <taxon>Eukaryota</taxon>
        <taxon>Fungi</taxon>
        <taxon>Dikarya</taxon>
        <taxon>Ascomycota</taxon>
        <taxon>Pezizomycotina</taxon>
        <taxon>Eurotiomycetes</taxon>
        <taxon>Chaetothyriomycetidae</taxon>
        <taxon>Chaetothyriales</taxon>
        <taxon>Herpotrichiellaceae</taxon>
        <taxon>Exophiala</taxon>
    </lineage>
</organism>
<accession>A0A0D2EVJ8</accession>
<evidence type="ECO:0000256" key="1">
    <source>
        <dbReference type="SAM" id="MobiDB-lite"/>
    </source>
</evidence>
<evidence type="ECO:0000313" key="2">
    <source>
        <dbReference type="EMBL" id="KIW59728.1"/>
    </source>
</evidence>
<dbReference type="AlphaFoldDB" id="A0A0D2EVJ8"/>
<dbReference type="EMBL" id="KN847318">
    <property type="protein sequence ID" value="KIW59728.1"/>
    <property type="molecule type" value="Genomic_DNA"/>
</dbReference>
<gene>
    <name evidence="2" type="ORF">PV05_04162</name>
</gene>
<proteinExistence type="predicted"/>
<sequence>MPKHPRLGGNGKRQCPRCKLRHFPDEECGPLCWNCGWWHHGGCKKHCWNCGAEDHKLWDCTRRITQLPAKQVVENYGLELNTFYRYDHTTGLWEVSGRDRMRDFLETNDKTLPTGEKRRHSPSVDEETNGETVLVARRQTIDDNPEGKPANPSSPREDTGQLSIKGAAGFSIKGAATRQQVPRRYAPYPSGRPNAPGGQPSGRRYMPPQPKPPRRSGETHHAYAAAVRQDDRERMTAQGPPRERRQEAPYTLDQEDRYRR</sequence>
<dbReference type="GeneID" id="25326070"/>
<dbReference type="HOGENOM" id="CLU_1069714_0_0_1"/>
<feature type="compositionally biased region" description="Basic and acidic residues" evidence="1">
    <location>
        <begin position="228"/>
        <end position="247"/>
    </location>
</feature>